<evidence type="ECO:0000313" key="1">
    <source>
        <dbReference type="EMBL" id="AEK62621.1"/>
    </source>
</evidence>
<reference evidence="1 2" key="2">
    <citation type="journal article" date="2006" name="J. Microbiol. Methods">
        <title>Genomic flank-sequencing of plasposon insertion sites for rapid identification of functional genes.</title>
        <authorList>
            <person name="Leveau J.H."/>
            <person name="Gerards S."/>
            <person name="Fritsche K."/>
            <person name="Zondag G."/>
            <person name="van Veen J.A."/>
        </authorList>
    </citation>
    <scope>NUCLEOTIDE SEQUENCE [LARGE SCALE GENOMIC DNA]</scope>
    <source>
        <strain evidence="1 2">Ter331</strain>
    </source>
</reference>
<dbReference type="Gene3D" id="3.40.50.150">
    <property type="entry name" value="Vaccinia Virus protein VP39"/>
    <property type="match status" value="1"/>
</dbReference>
<dbReference type="AlphaFoldDB" id="G0A9J8"/>
<dbReference type="eggNOG" id="COG4798">
    <property type="taxonomic scope" value="Bacteria"/>
</dbReference>
<reference evidence="1 2" key="5">
    <citation type="journal article" date="2011" name="ISME J.">
        <title>Dual transcriptional profiling of a bacterial/fungal confrontation: Collimonas fungivorans versus Aspergillus niger.</title>
        <authorList>
            <person name="Mela F."/>
            <person name="Fritsche K."/>
            <person name="de Boer W."/>
            <person name="van Veen J.A."/>
            <person name="de Graaff L.H."/>
            <person name="van den Berg M."/>
            <person name="Leveau J.H."/>
        </authorList>
    </citation>
    <scope>NUCLEOTIDE SEQUENCE [LARGE SCALE GENOMIC DNA]</scope>
    <source>
        <strain evidence="1 2">Ter331</strain>
    </source>
</reference>
<organism evidence="1 2">
    <name type="scientific">Collimonas fungivorans (strain Ter331)</name>
    <dbReference type="NCBI Taxonomy" id="1005048"/>
    <lineage>
        <taxon>Bacteria</taxon>
        <taxon>Pseudomonadati</taxon>
        <taxon>Pseudomonadota</taxon>
        <taxon>Betaproteobacteria</taxon>
        <taxon>Burkholderiales</taxon>
        <taxon>Oxalobacteraceae</taxon>
        <taxon>Collimonas</taxon>
    </lineage>
</organism>
<dbReference type="InterPro" id="IPR029063">
    <property type="entry name" value="SAM-dependent_MTases_sf"/>
</dbReference>
<dbReference type="STRING" id="1005048.CFU_2795"/>
<reference evidence="1 2" key="4">
    <citation type="journal article" date="2010" name="Environ. Microbiol.">
        <title>The bacterial genus Collimonas: mycophagy, weathering and other adaptive solutions to life in oligotrophic soil environments.</title>
        <authorList>
            <person name="Leveau J.H."/>
            <person name="Uroz S."/>
            <person name="de Boer W."/>
        </authorList>
    </citation>
    <scope>NUCLEOTIDE SEQUENCE [LARGE SCALE GENOMIC DNA]</scope>
    <source>
        <strain evidence="1 2">Ter331</strain>
    </source>
</reference>
<name>G0A9J8_COLFT</name>
<dbReference type="PIRSF" id="PIRSF031679">
    <property type="entry name" value="Mtase_Alr7345_prd"/>
    <property type="match status" value="1"/>
</dbReference>
<dbReference type="HOGENOM" id="CLU_072291_1_0_4"/>
<evidence type="ECO:0000313" key="2">
    <source>
        <dbReference type="Proteomes" id="UP000008392"/>
    </source>
</evidence>
<reference evidence="2" key="6">
    <citation type="submission" date="2011-05" db="EMBL/GenBank/DDBJ databases">
        <title>Complete sequence of Collimonas fungivorans Ter331.</title>
        <authorList>
            <person name="Leveau J.H."/>
        </authorList>
    </citation>
    <scope>NUCLEOTIDE SEQUENCE [LARGE SCALE GENOMIC DNA]</scope>
    <source>
        <strain evidence="2">Ter331</strain>
    </source>
</reference>
<dbReference type="CDD" id="cd02440">
    <property type="entry name" value="AdoMet_MTases"/>
    <property type="match status" value="1"/>
</dbReference>
<dbReference type="SUPFAM" id="SSF53335">
    <property type="entry name" value="S-adenosyl-L-methionine-dependent methyltransferases"/>
    <property type="match status" value="1"/>
</dbReference>
<dbReference type="KEGG" id="cfu:CFU_2795"/>
<sequence>MSYARLMDRDRRCRRSYLYSTVRRFQMYEQSKLSELIQFAGVVAGSTVIDVYPGDGGWTRLFSDIVGPGGRVYSFVPAEVANFKNDPLGRMRTLAKEPGRENVEAVSADLVAMPGATQAADVLWLHLFYHDLHTELMQARGATAAHFNRAVYERLKPGGSYVIVDHAAAIGAGTSEAQSLHRIEPASVREEVEAAGFVLDAESTMLANNGDLHSIKVFDPSIKGETDRFAYRFVKP</sequence>
<gene>
    <name evidence="1" type="ordered locus">CFU_2795</name>
</gene>
<keyword evidence="2" id="KW-1185">Reference proteome</keyword>
<reference evidence="1 2" key="1">
    <citation type="journal article" date="2004" name="Environ. Microbiol.">
        <title>Phylogeny-function analysis of (meta)genomic libraries: screening for expression of ribosomal RNA genes by large-insert library fluorescent in situ hybridization (LIL-FISH).</title>
        <authorList>
            <person name="Leveau J.H."/>
            <person name="Gerards S."/>
            <person name="de Boer W."/>
            <person name="van Veen J.A."/>
        </authorList>
    </citation>
    <scope>NUCLEOTIDE SEQUENCE [LARGE SCALE GENOMIC DNA]</scope>
    <source>
        <strain evidence="1 2">Ter331</strain>
    </source>
</reference>
<dbReference type="EMBL" id="CP002745">
    <property type="protein sequence ID" value="AEK62621.1"/>
    <property type="molecule type" value="Genomic_DNA"/>
</dbReference>
<reference evidence="1 2" key="3">
    <citation type="journal article" date="2008" name="FEMS Microbiol. Ecol.">
        <title>Identification and characterization of genes underlying chitinolysis in Collimonas fungivorans Ter331.</title>
        <authorList>
            <person name="Fritsche K."/>
            <person name="de Boer W."/>
            <person name="Gerards S."/>
            <person name="van den Berg M."/>
            <person name="van Veen J.A."/>
            <person name="Leveau J.H."/>
        </authorList>
    </citation>
    <scope>NUCLEOTIDE SEQUENCE [LARGE SCALE GENOMIC DNA]</scope>
    <source>
        <strain evidence="1 2">Ter331</strain>
    </source>
</reference>
<dbReference type="InterPro" id="IPR016980">
    <property type="entry name" value="S-AdoMet-dep_MeTrfase_Alr7345"/>
</dbReference>
<protein>
    <recommendedName>
        <fullName evidence="3">Methyltransferase</fullName>
    </recommendedName>
</protein>
<proteinExistence type="predicted"/>
<evidence type="ECO:0008006" key="3">
    <source>
        <dbReference type="Google" id="ProtNLM"/>
    </source>
</evidence>
<dbReference type="Proteomes" id="UP000008392">
    <property type="component" value="Chromosome"/>
</dbReference>
<accession>G0A9J8</accession>